<evidence type="ECO:0000256" key="17">
    <source>
        <dbReference type="ARBA" id="ARBA00071590"/>
    </source>
</evidence>
<keyword evidence="2" id="KW-0813">Transport</keyword>
<keyword evidence="5" id="KW-0256">Endoplasmic reticulum</keyword>
<dbReference type="CDD" id="cd15853">
    <property type="entry name" value="SNARE_Bet1"/>
    <property type="match status" value="1"/>
</dbReference>
<keyword evidence="4 19" id="KW-0812">Transmembrane</keyword>
<dbReference type="SUPFAM" id="SSF58038">
    <property type="entry name" value="SNARE fusion complex"/>
    <property type="match status" value="1"/>
</dbReference>
<name>A0A1D2M4R4_ORCCI</name>
<comment type="subcellular location">
    <subcellularLocation>
        <location evidence="14">Endomembrane system</location>
        <topology evidence="14">Single-pass type IV membrane protein</topology>
    </subcellularLocation>
    <subcellularLocation>
        <location evidence="1">Endoplasmic reticulum membrane</location>
        <topology evidence="1">Single-pass membrane protein</topology>
    </subcellularLocation>
    <subcellularLocation>
        <location evidence="12">Golgi apparatus</location>
        <location evidence="12">cis-Golgi network membrane</location>
    </subcellularLocation>
</comment>
<dbReference type="InterPro" id="IPR039899">
    <property type="entry name" value="BET1_SNARE"/>
</dbReference>
<evidence type="ECO:0000256" key="6">
    <source>
        <dbReference type="ARBA" id="ARBA00022892"/>
    </source>
</evidence>
<dbReference type="GO" id="GO:0016192">
    <property type="term" value="P:vesicle-mediated transport"/>
    <property type="evidence" value="ECO:0007669"/>
    <property type="project" value="UniProtKB-KW"/>
</dbReference>
<dbReference type="GO" id="GO:0015031">
    <property type="term" value="P:protein transport"/>
    <property type="evidence" value="ECO:0007669"/>
    <property type="project" value="UniProtKB-KW"/>
</dbReference>
<comment type="similarity">
    <text evidence="13">Belongs to the BET1 family.</text>
</comment>
<dbReference type="SMART" id="SM00397">
    <property type="entry name" value="t_SNARE"/>
    <property type="match status" value="1"/>
</dbReference>
<evidence type="ECO:0000256" key="13">
    <source>
        <dbReference type="ARBA" id="ARBA00037962"/>
    </source>
</evidence>
<comment type="subunit">
    <text evidence="16">Interacts with SNARE complex members GOSR2, SEC22B and STX5. Interacts with LMAN1/ERGIC53. Interacts with STX17.</text>
</comment>
<evidence type="ECO:0000256" key="1">
    <source>
        <dbReference type="ARBA" id="ARBA00004389"/>
    </source>
</evidence>
<keyword evidence="10" id="KW-0175">Coiled coil</keyword>
<evidence type="ECO:0000256" key="12">
    <source>
        <dbReference type="ARBA" id="ARBA00024188"/>
    </source>
</evidence>
<evidence type="ECO:0000256" key="7">
    <source>
        <dbReference type="ARBA" id="ARBA00022927"/>
    </source>
</evidence>
<dbReference type="GO" id="GO:0005789">
    <property type="term" value="C:endoplasmic reticulum membrane"/>
    <property type="evidence" value="ECO:0007669"/>
    <property type="project" value="UniProtKB-SubCell"/>
</dbReference>
<evidence type="ECO:0000256" key="4">
    <source>
        <dbReference type="ARBA" id="ARBA00022692"/>
    </source>
</evidence>
<feature type="transmembrane region" description="Helical" evidence="19">
    <location>
        <begin position="90"/>
        <end position="109"/>
    </location>
</feature>
<dbReference type="STRING" id="48709.A0A1D2M4R4"/>
<accession>A0A1D2M4R4</accession>
<evidence type="ECO:0000256" key="19">
    <source>
        <dbReference type="SAM" id="Phobius"/>
    </source>
</evidence>
<keyword evidence="22" id="KW-1185">Reference proteome</keyword>
<evidence type="ECO:0000256" key="11">
    <source>
        <dbReference type="ARBA" id="ARBA00023136"/>
    </source>
</evidence>
<evidence type="ECO:0000256" key="2">
    <source>
        <dbReference type="ARBA" id="ARBA00022448"/>
    </source>
</evidence>
<keyword evidence="3" id="KW-0597">Phosphoprotein</keyword>
<dbReference type="OrthoDB" id="261831at2759"/>
<organism evidence="21 22">
    <name type="scientific">Orchesella cincta</name>
    <name type="common">Springtail</name>
    <name type="synonym">Podura cincta</name>
    <dbReference type="NCBI Taxonomy" id="48709"/>
    <lineage>
        <taxon>Eukaryota</taxon>
        <taxon>Metazoa</taxon>
        <taxon>Ecdysozoa</taxon>
        <taxon>Arthropoda</taxon>
        <taxon>Hexapoda</taxon>
        <taxon>Collembola</taxon>
        <taxon>Entomobryomorpha</taxon>
        <taxon>Entomobryoidea</taxon>
        <taxon>Orchesellidae</taxon>
        <taxon>Orchesellinae</taxon>
        <taxon>Orchesella</taxon>
    </lineage>
</organism>
<evidence type="ECO:0000256" key="16">
    <source>
        <dbReference type="ARBA" id="ARBA00063965"/>
    </source>
</evidence>
<evidence type="ECO:0000313" key="22">
    <source>
        <dbReference type="Proteomes" id="UP000094527"/>
    </source>
</evidence>
<reference evidence="21 22" key="1">
    <citation type="journal article" date="2016" name="Genome Biol. Evol.">
        <title>Gene Family Evolution Reflects Adaptation to Soil Environmental Stressors in the Genome of the Collembolan Orchesella cincta.</title>
        <authorList>
            <person name="Faddeeva-Vakhrusheva A."/>
            <person name="Derks M.F."/>
            <person name="Anvar S.Y."/>
            <person name="Agamennone V."/>
            <person name="Suring W."/>
            <person name="Smit S."/>
            <person name="van Straalen N.M."/>
            <person name="Roelofs D."/>
        </authorList>
    </citation>
    <scope>NUCLEOTIDE SEQUENCE [LARGE SCALE GENOMIC DNA]</scope>
    <source>
        <tissue evidence="21">Mixed pool</tissue>
    </source>
</reference>
<dbReference type="InterPro" id="IPR000727">
    <property type="entry name" value="T_SNARE_dom"/>
</dbReference>
<evidence type="ECO:0000256" key="18">
    <source>
        <dbReference type="ARBA" id="ARBA00077825"/>
    </source>
</evidence>
<proteinExistence type="inferred from homology"/>
<dbReference type="AlphaFoldDB" id="A0A1D2M4R4"/>
<evidence type="ECO:0000259" key="20">
    <source>
        <dbReference type="PROSITE" id="PS50192"/>
    </source>
</evidence>
<dbReference type="FunFam" id="1.20.5.110:FF:000026">
    <property type="entry name" value="BET1 homolog"/>
    <property type="match status" value="1"/>
</dbReference>
<keyword evidence="9" id="KW-0333">Golgi apparatus</keyword>
<keyword evidence="8 19" id="KW-1133">Transmembrane helix</keyword>
<evidence type="ECO:0000256" key="8">
    <source>
        <dbReference type="ARBA" id="ARBA00022989"/>
    </source>
</evidence>
<evidence type="ECO:0000313" key="21">
    <source>
        <dbReference type="EMBL" id="ODM87968.1"/>
    </source>
</evidence>
<evidence type="ECO:0000256" key="15">
    <source>
        <dbReference type="ARBA" id="ARBA00054011"/>
    </source>
</evidence>
<dbReference type="OMA" id="GHRNYMC"/>
<evidence type="ECO:0000256" key="14">
    <source>
        <dbReference type="ARBA" id="ARBA00046280"/>
    </source>
</evidence>
<evidence type="ECO:0000256" key="9">
    <source>
        <dbReference type="ARBA" id="ARBA00023034"/>
    </source>
</evidence>
<dbReference type="EMBL" id="LJIJ01004309">
    <property type="protein sequence ID" value="ODM87968.1"/>
    <property type="molecule type" value="Genomic_DNA"/>
</dbReference>
<gene>
    <name evidence="21" type="ORF">Ocin01_18713</name>
</gene>
<dbReference type="PROSITE" id="PS50192">
    <property type="entry name" value="T_SNARE"/>
    <property type="match status" value="1"/>
</dbReference>
<sequence>MRRAHANQYPPDFMQGMQDPALETENDRMTDELKGKIQSLKSLTIEIGSEVRGQNQYLRDMDDEFDNAGGFLGKAMGRVKKLANGSHNHVVLYLLLFSFCVFLFLWLLIRFSS</sequence>
<keyword evidence="7" id="KW-0653">Protein transport</keyword>
<dbReference type="PANTHER" id="PTHR12791">
    <property type="entry name" value="GOLGI SNARE BET1-RELATED"/>
    <property type="match status" value="1"/>
</dbReference>
<evidence type="ECO:0000256" key="5">
    <source>
        <dbReference type="ARBA" id="ARBA00022824"/>
    </source>
</evidence>
<keyword evidence="6" id="KW-0931">ER-Golgi transport</keyword>
<comment type="caution">
    <text evidence="21">The sequence shown here is derived from an EMBL/GenBank/DDBJ whole genome shotgun (WGS) entry which is preliminary data.</text>
</comment>
<dbReference type="Proteomes" id="UP000094527">
    <property type="component" value="Unassembled WGS sequence"/>
</dbReference>
<evidence type="ECO:0000256" key="3">
    <source>
        <dbReference type="ARBA" id="ARBA00022553"/>
    </source>
</evidence>
<protein>
    <recommendedName>
        <fullName evidence="17">BET1 homolog</fullName>
    </recommendedName>
    <alternativeName>
        <fullName evidence="18">Golgi vesicular membrane-trafficking protein p18</fullName>
    </alternativeName>
</protein>
<keyword evidence="11 19" id="KW-0472">Membrane</keyword>
<feature type="domain" description="T-SNARE coiled-coil homology" evidence="20">
    <location>
        <begin position="20"/>
        <end position="82"/>
    </location>
</feature>
<evidence type="ECO:0000256" key="10">
    <source>
        <dbReference type="ARBA" id="ARBA00023054"/>
    </source>
</evidence>
<comment type="function">
    <text evidence="15">Required for vesicular transport from the ER to the Golgi complex. Functions as a SNARE involved in the docking process of ER-derived vesicles with the cis-Golgi membrane.</text>
</comment>
<dbReference type="Gene3D" id="1.20.5.110">
    <property type="match status" value="1"/>
</dbReference>
<dbReference type="GO" id="GO:0005794">
    <property type="term" value="C:Golgi apparatus"/>
    <property type="evidence" value="ECO:0007669"/>
    <property type="project" value="UniProtKB-SubCell"/>
</dbReference>